<protein>
    <submittedName>
        <fullName evidence="3">META domain-containing protein</fullName>
    </submittedName>
</protein>
<proteinExistence type="predicted"/>
<dbReference type="Pfam" id="PF09619">
    <property type="entry name" value="YscW"/>
    <property type="match status" value="1"/>
</dbReference>
<evidence type="ECO:0000256" key="1">
    <source>
        <dbReference type="SAM" id="SignalP"/>
    </source>
</evidence>
<name>A0ABX7C412_9HYPH</name>
<dbReference type="PANTHER" id="PTHR35535">
    <property type="entry name" value="HEAT SHOCK PROTEIN HSLJ"/>
    <property type="match status" value="1"/>
</dbReference>
<feature type="domain" description="DUF306" evidence="2">
    <location>
        <begin position="147"/>
        <end position="245"/>
    </location>
</feature>
<feature type="signal peptide" evidence="1">
    <location>
        <begin position="1"/>
        <end position="21"/>
    </location>
</feature>
<dbReference type="EMBL" id="CP068047">
    <property type="protein sequence ID" value="QQR37405.1"/>
    <property type="molecule type" value="Genomic_DNA"/>
</dbReference>
<evidence type="ECO:0000313" key="3">
    <source>
        <dbReference type="EMBL" id="QQR37405.1"/>
    </source>
</evidence>
<accession>A0ABX7C412</accession>
<dbReference type="InterPro" id="IPR005184">
    <property type="entry name" value="DUF306_Meta_HslJ"/>
</dbReference>
<dbReference type="Proteomes" id="UP000595460">
    <property type="component" value="Chromosome"/>
</dbReference>
<sequence>MRLVRILVALLAFALAAPAMAEDVTFSGLVTFRERMVLPSDAALTVTLVGLPAQQHIASAHADLGNKAGSPIQFTLNVRSDVIDADGQYGLVAEIWSAGYVIFRSAQPAVVDRDEPAGNVIEVQFSPPPPHDPPEQILPPVDTPNPLLDVLWTVTSIGGEPVLPQTNVTLSIAADHRAGGNGGCNNYFTEASFETPPLTFGPIAGTRMACDPAVMAQEARFFAALDATVGYELMGDALKLFDAAGIPLAGLVRTP</sequence>
<feature type="chain" id="PRO_5046091149" evidence="1">
    <location>
        <begin position="22"/>
        <end position="255"/>
    </location>
</feature>
<reference evidence="3 4" key="1">
    <citation type="submission" date="2021-01" db="EMBL/GenBank/DDBJ databases">
        <title>Genome seq and assembly of Devosia sp. G19.</title>
        <authorList>
            <person name="Chhetri G."/>
        </authorList>
    </citation>
    <scope>NUCLEOTIDE SEQUENCE [LARGE SCALE GENOMIC DNA]</scope>
    <source>
        <strain evidence="3 4">G19</strain>
    </source>
</reference>
<dbReference type="InterPro" id="IPR053147">
    <property type="entry name" value="Hsp_HslJ-like"/>
</dbReference>
<evidence type="ECO:0000259" key="2">
    <source>
        <dbReference type="Pfam" id="PF03724"/>
    </source>
</evidence>
<dbReference type="Gene3D" id="2.40.128.270">
    <property type="match status" value="1"/>
</dbReference>
<dbReference type="InterPro" id="IPR038670">
    <property type="entry name" value="HslJ-like_sf"/>
</dbReference>
<dbReference type="Pfam" id="PF03724">
    <property type="entry name" value="META"/>
    <property type="match status" value="1"/>
</dbReference>
<organism evidence="3 4">
    <name type="scientific">Devosia oryziradicis</name>
    <dbReference type="NCBI Taxonomy" id="2801335"/>
    <lineage>
        <taxon>Bacteria</taxon>
        <taxon>Pseudomonadati</taxon>
        <taxon>Pseudomonadota</taxon>
        <taxon>Alphaproteobacteria</taxon>
        <taxon>Hyphomicrobiales</taxon>
        <taxon>Devosiaceae</taxon>
        <taxon>Devosia</taxon>
    </lineage>
</organism>
<dbReference type="InterPro" id="IPR039366">
    <property type="entry name" value="Pilotin"/>
</dbReference>
<keyword evidence="1" id="KW-0732">Signal</keyword>
<gene>
    <name evidence="3" type="ORF">JI749_07295</name>
</gene>
<keyword evidence="4" id="KW-1185">Reference proteome</keyword>
<evidence type="ECO:0000313" key="4">
    <source>
        <dbReference type="Proteomes" id="UP000595460"/>
    </source>
</evidence>
<dbReference type="PANTHER" id="PTHR35535:SF1">
    <property type="entry name" value="HEAT SHOCK PROTEIN HSLJ"/>
    <property type="match status" value="1"/>
</dbReference>
<dbReference type="RefSeq" id="WP_201661586.1">
    <property type="nucleotide sequence ID" value="NZ_CP068047.1"/>
</dbReference>